<keyword evidence="1" id="KW-0805">Transcription regulation</keyword>
<dbReference type="GO" id="GO:0003723">
    <property type="term" value="F:RNA binding"/>
    <property type="evidence" value="ECO:0007669"/>
    <property type="project" value="UniProtKB-KW"/>
</dbReference>
<name>A0A1I6QES1_9BACL</name>
<proteinExistence type="predicted"/>
<dbReference type="Pfam" id="PF04309">
    <property type="entry name" value="G3P_antiterm"/>
    <property type="match status" value="1"/>
</dbReference>
<dbReference type="Proteomes" id="UP000198660">
    <property type="component" value="Unassembled WGS sequence"/>
</dbReference>
<protein>
    <recommendedName>
        <fullName evidence="1">Glycerol uptake operon antiterminator regulatory protein</fullName>
    </recommendedName>
</protein>
<sequence>MGGFKQAIQQCPVIAAVRNEEDLTFLKDAPPTVCFLLSGEINTLKQAVDQVKKMGKLVYVHLDLAQGLGNDRAALKYLKREIHPDGILSTRTNLVRFAREEGLFAIQRLFIPDGMSVETGQHLLKQSKADATEVMPGVIPSWVFDDLRKKNEIPIVAGGLLRKKRDVELALKNGADAVSVSRRELWSYQ</sequence>
<dbReference type="OrthoDB" id="9799580at2"/>
<dbReference type="PANTHER" id="PTHR35787:SF1">
    <property type="entry name" value="GLYCEROL UPTAKE OPERON ANTITERMINATOR REGULATORY PROTEIN"/>
    <property type="match status" value="1"/>
</dbReference>
<keyword evidence="1" id="KW-0319">Glycerol metabolism</keyword>
<dbReference type="EMBL" id="FPAA01000003">
    <property type="protein sequence ID" value="SFS50790.1"/>
    <property type="molecule type" value="Genomic_DNA"/>
</dbReference>
<organism evidence="2 3">
    <name type="scientific">Marininema halotolerans</name>
    <dbReference type="NCBI Taxonomy" id="1155944"/>
    <lineage>
        <taxon>Bacteria</taxon>
        <taxon>Bacillati</taxon>
        <taxon>Bacillota</taxon>
        <taxon>Bacilli</taxon>
        <taxon>Bacillales</taxon>
        <taxon>Thermoactinomycetaceae</taxon>
        <taxon>Marininema</taxon>
    </lineage>
</organism>
<dbReference type="InterPro" id="IPR006699">
    <property type="entry name" value="GlpP"/>
</dbReference>
<dbReference type="GO" id="GO:0006071">
    <property type="term" value="P:glycerol metabolic process"/>
    <property type="evidence" value="ECO:0007669"/>
    <property type="project" value="UniProtKB-UniRule"/>
</dbReference>
<dbReference type="InterPro" id="IPR013785">
    <property type="entry name" value="Aldolase_TIM"/>
</dbReference>
<gene>
    <name evidence="2" type="ORF">SAMN05444972_10398</name>
</gene>
<reference evidence="3" key="1">
    <citation type="submission" date="2016-10" db="EMBL/GenBank/DDBJ databases">
        <authorList>
            <person name="Varghese N."/>
            <person name="Submissions S."/>
        </authorList>
    </citation>
    <scope>NUCLEOTIDE SEQUENCE [LARGE SCALE GENOMIC DNA]</scope>
    <source>
        <strain evidence="3">DSM 45789</strain>
    </source>
</reference>
<dbReference type="RefSeq" id="WP_091834732.1">
    <property type="nucleotide sequence ID" value="NZ_FPAA01000003.1"/>
</dbReference>
<keyword evidence="3" id="KW-1185">Reference proteome</keyword>
<accession>A0A1I6QES1</accession>
<dbReference type="PANTHER" id="PTHR35787">
    <property type="entry name" value="GLYCEROL UPTAKE OPERON ANTITERMINATOR REGULATORY PROTEIN"/>
    <property type="match status" value="1"/>
</dbReference>
<dbReference type="PIRSF" id="PIRSF016897">
    <property type="entry name" value="GlpP"/>
    <property type="match status" value="1"/>
</dbReference>
<evidence type="ECO:0000256" key="1">
    <source>
        <dbReference type="PIRNR" id="PIRNR016897"/>
    </source>
</evidence>
<comment type="function">
    <text evidence="1">Regulates expression of the glpD operon. In the presence of glycerol 3-phosphate (G3P) causes antitermination of transcription of glpD at the inverted repeat of the leader region to enhance its transcription. Binds and stabilizes glpD leader mRNA.</text>
</comment>
<dbReference type="SUPFAM" id="SSF110391">
    <property type="entry name" value="GlpP-like"/>
    <property type="match status" value="1"/>
</dbReference>
<keyword evidence="1" id="KW-0804">Transcription</keyword>
<dbReference type="GO" id="GO:0006355">
    <property type="term" value="P:regulation of DNA-templated transcription"/>
    <property type="evidence" value="ECO:0007669"/>
    <property type="project" value="InterPro"/>
</dbReference>
<dbReference type="Gene3D" id="3.20.20.70">
    <property type="entry name" value="Aldolase class I"/>
    <property type="match status" value="1"/>
</dbReference>
<evidence type="ECO:0000313" key="2">
    <source>
        <dbReference type="EMBL" id="SFS50790.1"/>
    </source>
</evidence>
<keyword evidence="1" id="KW-0694">RNA-binding</keyword>
<evidence type="ECO:0000313" key="3">
    <source>
        <dbReference type="Proteomes" id="UP000198660"/>
    </source>
</evidence>
<dbReference type="AlphaFoldDB" id="A0A1I6QES1"/>